<dbReference type="Pfam" id="PF10860">
    <property type="entry name" value="DUF2661"/>
    <property type="match status" value="1"/>
</dbReference>
<reference evidence="1 2" key="1">
    <citation type="journal article" date="2014" name="PLoS ONE">
        <title>Genomic Sequencing and Analysis of Sucra jujuba Nucleopolyhedrovirus.</title>
        <authorList>
            <person name="Liu X."/>
            <person name="Yin F."/>
            <person name="Zhu Z."/>
            <person name="Hou D."/>
            <person name="Wang J."/>
            <person name="Zhang L."/>
            <person name="Wang M."/>
            <person name="Wang H."/>
            <person name="Hu Z."/>
            <person name="Deng F."/>
        </authorList>
    </citation>
    <scope>NUCLEOTIDE SEQUENCE [LARGE SCALE GENOMIC DNA]</scope>
    <source>
        <strain evidence="1">473</strain>
    </source>
</reference>
<keyword evidence="2" id="KW-1185">Reference proteome</keyword>
<dbReference type="EMBL" id="KJ676450">
    <property type="protein sequence ID" value="AIU41332.1"/>
    <property type="molecule type" value="Genomic_DNA"/>
</dbReference>
<name>A0A097P924_9ABAC</name>
<evidence type="ECO:0000313" key="1">
    <source>
        <dbReference type="EMBL" id="AIU41332.1"/>
    </source>
</evidence>
<evidence type="ECO:0000313" key="2">
    <source>
        <dbReference type="Proteomes" id="UP000201917"/>
    </source>
</evidence>
<organism evidence="1 2">
    <name type="scientific">Sucra jujuba nucleopolyhedrovirus</name>
    <dbReference type="NCBI Taxonomy" id="1563660"/>
    <lineage>
        <taxon>Viruses</taxon>
        <taxon>Viruses incertae sedis</taxon>
        <taxon>Naldaviricetes</taxon>
        <taxon>Lefavirales</taxon>
        <taxon>Baculoviridae</taxon>
        <taxon>Alphabaculovirus</taxon>
        <taxon>Alphabaculovirus sujujubae</taxon>
    </lineage>
</organism>
<proteinExistence type="predicted"/>
<dbReference type="InterPro" id="IPR020387">
    <property type="entry name" value="AcMNPV_Orf112"/>
</dbReference>
<accession>A0A097P924</accession>
<sequence length="339" mass="40969">MAPLPDDKLCIVFVWYHEKSFVYNTYEFPFWHNIQFHSIAHECYVLYAIDDTTAVQWPNTNPTNVRLINFKKGQHEENLDKLKRKSCKIDYIKLALLLDETLIECEKRFLVMDMDCTVQQIDWIKYHNQPVKYYVRPFFDYTIKHLYQRVSESSYDSYIENYAMLVDRRTHFLKSYQKFTLDFNDAHDNSHMYNQYLLLIQLYYSIHHKYVFPSELTKGETCWDDATIRINFQRGASWNRLLNTPDAFQYRYHYIYKEPPLLGRTCLLTQIFVETINKNVNGVNQLANKLFKLNYNFQNKYRWSNSQQSFTNLAGFIIDHIKNFNFDDKPYMLPIVTFQ</sequence>
<dbReference type="GeneID" id="26382548"/>
<dbReference type="Proteomes" id="UP000201917">
    <property type="component" value="Segment"/>
</dbReference>
<protein>
    <submittedName>
        <fullName evidence="1">Ac112</fullName>
    </submittedName>
</protein>
<dbReference type="OrthoDB" id="14008at10239"/>
<dbReference type="KEGG" id="vg:26382548"/>
<dbReference type="RefSeq" id="YP_009186784.1">
    <property type="nucleotide sequence ID" value="NC_028636.1"/>
</dbReference>